<dbReference type="AlphaFoldDB" id="A0A837IRA1"/>
<dbReference type="PANTHER" id="PTHR33498:SF1">
    <property type="entry name" value="TRANSPOSASE FOR INSERTION SEQUENCE ELEMENT IS1557"/>
    <property type="match status" value="1"/>
</dbReference>
<dbReference type="Proteomes" id="UP000035618">
    <property type="component" value="Unassembled WGS sequence"/>
</dbReference>
<name>A0A837IRA1_9LACO</name>
<dbReference type="InterPro" id="IPR002560">
    <property type="entry name" value="Transposase_DDE"/>
</dbReference>
<dbReference type="PANTHER" id="PTHR33498">
    <property type="entry name" value="TRANSPOSASE FOR INSERTION SEQUENCE ELEMENT IS1557"/>
    <property type="match status" value="1"/>
</dbReference>
<evidence type="ECO:0000259" key="1">
    <source>
        <dbReference type="Pfam" id="PF01610"/>
    </source>
</evidence>
<accession>A0A837IRA1</accession>
<proteinExistence type="predicted"/>
<organism evidence="2 3">
    <name type="scientific">Ligilactobacillus ruminis</name>
    <dbReference type="NCBI Taxonomy" id="1623"/>
    <lineage>
        <taxon>Bacteria</taxon>
        <taxon>Bacillati</taxon>
        <taxon>Bacillota</taxon>
        <taxon>Bacilli</taxon>
        <taxon>Lactobacillales</taxon>
        <taxon>Lactobacillaceae</taxon>
        <taxon>Ligilactobacillus</taxon>
    </lineage>
</organism>
<protein>
    <submittedName>
        <fullName evidence="2">Transposase</fullName>
    </submittedName>
</protein>
<evidence type="ECO:0000313" key="2">
    <source>
        <dbReference type="EMBL" id="KLA45077.1"/>
    </source>
</evidence>
<dbReference type="EMBL" id="JHAJ01000112">
    <property type="protein sequence ID" value="KLA45077.1"/>
    <property type="molecule type" value="Genomic_DNA"/>
</dbReference>
<dbReference type="Pfam" id="PF01610">
    <property type="entry name" value="DDE_Tnp_ISL3"/>
    <property type="match status" value="1"/>
</dbReference>
<dbReference type="RefSeq" id="WP_046922766.1">
    <property type="nucleotide sequence ID" value="NZ_JHAJ01000112.1"/>
</dbReference>
<feature type="non-terminal residue" evidence="2">
    <location>
        <position position="1"/>
    </location>
</feature>
<comment type="caution">
    <text evidence="2">The sequence shown here is derived from an EMBL/GenBank/DDBJ whole genome shotgun (WGS) entry which is preliminary data.</text>
</comment>
<evidence type="ECO:0000313" key="3">
    <source>
        <dbReference type="Proteomes" id="UP000035618"/>
    </source>
</evidence>
<feature type="domain" description="Transposase IS204/IS1001/IS1096/IS1165 DDE" evidence="1">
    <location>
        <begin position="10"/>
        <end position="144"/>
    </location>
</feature>
<gene>
    <name evidence="2" type="ORF">LRB_1794</name>
</gene>
<dbReference type="InterPro" id="IPR047951">
    <property type="entry name" value="Transpos_ISL3"/>
</dbReference>
<reference evidence="2 3" key="1">
    <citation type="journal article" date="2015" name="BMC Microbiol.">
        <title>Lactobacillus ruminis strains cluster according to their mammalian gut source.</title>
        <authorList>
            <person name="O' Donnell M.M."/>
            <person name="Harris H.M."/>
            <person name="Lynch D.B."/>
            <person name="Ross R.P."/>
            <person name="O'Toole P.W."/>
        </authorList>
    </citation>
    <scope>NUCLEOTIDE SEQUENCE [LARGE SCALE GENOMIC DNA]</scope>
    <source>
        <strain evidence="2 3">ATCC 27780</strain>
    </source>
</reference>
<sequence>CHCREYKILKAHWRLFHKDFADLEADRSVYLRGVNEYMTQQNALDLIVKNHPQFEKVYDAYQDVFNALKEKNRERLIDVLENYRRSGQSMDTTISTLKKNMTAVLNSVEYDFSNGPVEGINRRIKSLKRSCFGFRNLDNFRKRIALIRS</sequence>